<evidence type="ECO:0000313" key="3">
    <source>
        <dbReference type="Proteomes" id="UP000078340"/>
    </source>
</evidence>
<reference evidence="2 3" key="1">
    <citation type="submission" date="2016-02" db="EMBL/GenBank/DDBJ databases">
        <title>Biosynthesis of antibiotic leucinostatins and their inhibition on Phytophthora in bio-control Purpureocillium lilacinum.</title>
        <authorList>
            <person name="Wang G."/>
            <person name="Liu Z."/>
            <person name="Lin R."/>
            <person name="Li E."/>
            <person name="Mao Z."/>
            <person name="Ling J."/>
            <person name="Yin W."/>
            <person name="Xie B."/>
        </authorList>
    </citation>
    <scope>NUCLEOTIDE SEQUENCE [LARGE SCALE GENOMIC DNA]</scope>
    <source>
        <strain evidence="1">PLBJ-1</strain>
        <strain evidence="2">PLFJ-1</strain>
    </source>
</reference>
<evidence type="ECO:0000313" key="1">
    <source>
        <dbReference type="EMBL" id="OAQ80358.1"/>
    </source>
</evidence>
<protein>
    <submittedName>
        <fullName evidence="2">Uncharacterized protein</fullName>
    </submittedName>
</protein>
<dbReference type="AlphaFoldDB" id="A0A179HCZ1"/>
<name>A0A179HCZ1_PURLI</name>
<dbReference type="EMBL" id="LSBH01000004">
    <property type="protein sequence ID" value="OAQ80358.1"/>
    <property type="molecule type" value="Genomic_DNA"/>
</dbReference>
<proteinExistence type="predicted"/>
<sequence>MCPTVSTCSSSASLWTDAELLDAFDRHHCSMAPPAYLAAECRLDTFRFRTSRTHLLKIRHVASRMDPGRPARSAVILSCSPQLSKPFPSSMDAQPEVA</sequence>
<evidence type="ECO:0000313" key="2">
    <source>
        <dbReference type="EMBL" id="OAQ88236.1"/>
    </source>
</evidence>
<gene>
    <name evidence="1" type="ORF">VFPBJ_05943</name>
    <name evidence="2" type="ORF">VFPFJ_06701</name>
</gene>
<dbReference type="Proteomes" id="UP000078240">
    <property type="component" value="Unassembled WGS sequence"/>
</dbReference>
<accession>A0A179HCZ1</accession>
<organism evidence="2 3">
    <name type="scientific">Purpureocillium lilacinum</name>
    <name type="common">Paecilomyces lilacinus</name>
    <dbReference type="NCBI Taxonomy" id="33203"/>
    <lineage>
        <taxon>Eukaryota</taxon>
        <taxon>Fungi</taxon>
        <taxon>Dikarya</taxon>
        <taxon>Ascomycota</taxon>
        <taxon>Pezizomycotina</taxon>
        <taxon>Sordariomycetes</taxon>
        <taxon>Hypocreomycetidae</taxon>
        <taxon>Hypocreales</taxon>
        <taxon>Ophiocordycipitaceae</taxon>
        <taxon>Purpureocillium</taxon>
    </lineage>
</organism>
<comment type="caution">
    <text evidence="2">The sequence shown here is derived from an EMBL/GenBank/DDBJ whole genome shotgun (WGS) entry which is preliminary data.</text>
</comment>
<dbReference type="EMBL" id="LSBI01000006">
    <property type="protein sequence ID" value="OAQ88236.1"/>
    <property type="molecule type" value="Genomic_DNA"/>
</dbReference>
<dbReference type="Proteomes" id="UP000078340">
    <property type="component" value="Unassembled WGS sequence"/>
</dbReference>